<evidence type="ECO:0000313" key="1">
    <source>
        <dbReference type="EMBL" id="AIY43199.1"/>
    </source>
</evidence>
<gene>
    <name evidence="1" type="ORF">LT85_4041</name>
</gene>
<dbReference type="KEGG" id="care:LT85_4041"/>
<evidence type="ECO:0000313" key="2">
    <source>
        <dbReference type="Proteomes" id="UP000030302"/>
    </source>
</evidence>
<dbReference type="STRING" id="279058.LT85_4041"/>
<reference evidence="2" key="1">
    <citation type="journal article" date="2014" name="Soil Biol. Biochem.">
        <title>Structure and function of bacterial communities in ageing soils: Insights from the Mendocino ecological staircase.</title>
        <authorList>
            <person name="Uroz S."/>
            <person name="Tech J.J."/>
            <person name="Sawaya N.A."/>
            <person name="Frey-Klett P."/>
            <person name="Leveau J.H.J."/>
        </authorList>
    </citation>
    <scope>NUCLEOTIDE SEQUENCE [LARGE SCALE GENOMIC DNA]</scope>
    <source>
        <strain evidence="2">Cal35</strain>
    </source>
</reference>
<protein>
    <submittedName>
        <fullName evidence="1">Uncharacterized protein</fullName>
    </submittedName>
</protein>
<name>A0A0A1FHU3_9BURK</name>
<organism evidence="1 2">
    <name type="scientific">Collimonas arenae</name>
    <dbReference type="NCBI Taxonomy" id="279058"/>
    <lineage>
        <taxon>Bacteria</taxon>
        <taxon>Pseudomonadati</taxon>
        <taxon>Pseudomonadota</taxon>
        <taxon>Betaproteobacteria</taxon>
        <taxon>Burkholderiales</taxon>
        <taxon>Oxalobacteraceae</taxon>
        <taxon>Collimonas</taxon>
    </lineage>
</organism>
<dbReference type="AlphaFoldDB" id="A0A0A1FHU3"/>
<dbReference type="Proteomes" id="UP000030302">
    <property type="component" value="Chromosome"/>
</dbReference>
<sequence length="45" mass="5157">MLNSLGICHACTLHQISFGQITTSMLTSHVPTHNMYIHRCIYILR</sequence>
<proteinExistence type="predicted"/>
<keyword evidence="2" id="KW-1185">Reference proteome</keyword>
<accession>A0A0A1FHU3</accession>
<dbReference type="EMBL" id="CP009962">
    <property type="protein sequence ID" value="AIY43199.1"/>
    <property type="molecule type" value="Genomic_DNA"/>
</dbReference>
<dbReference type="HOGENOM" id="CLU_3198412_0_0_4"/>